<comment type="similarity">
    <text evidence="5">Belongs to the NtaA/SnaA/DszA monooxygenase family.</text>
</comment>
<dbReference type="GO" id="GO:0004497">
    <property type="term" value="F:monooxygenase activity"/>
    <property type="evidence" value="ECO:0007669"/>
    <property type="project" value="UniProtKB-KW"/>
</dbReference>
<keyword evidence="4 8" id="KW-0503">Monooxygenase</keyword>
<evidence type="ECO:0000256" key="1">
    <source>
        <dbReference type="ARBA" id="ARBA00022630"/>
    </source>
</evidence>
<dbReference type="Gene3D" id="3.20.20.30">
    <property type="entry name" value="Luciferase-like domain"/>
    <property type="match status" value="1"/>
</dbReference>
<keyword evidence="9" id="KW-1185">Reference proteome</keyword>
<reference evidence="8 9" key="1">
    <citation type="submission" date="2020-08" db="EMBL/GenBank/DDBJ databases">
        <title>Genomic Encyclopedia of Type Strains, Phase IV (KMG-IV): sequencing the most valuable type-strain genomes for metagenomic binning, comparative biology and taxonomic classification.</title>
        <authorList>
            <person name="Goeker M."/>
        </authorList>
    </citation>
    <scope>NUCLEOTIDE SEQUENCE [LARGE SCALE GENOMIC DNA]</scope>
    <source>
        <strain evidence="8 9">DSM 100734</strain>
    </source>
</reference>
<dbReference type="PIRSF" id="PIRSF000337">
    <property type="entry name" value="NTA_MOA"/>
    <property type="match status" value="1"/>
</dbReference>
<organism evidence="8 9">
    <name type="scientific">Rhizobium wenxiniae</name>
    <dbReference type="NCBI Taxonomy" id="1737357"/>
    <lineage>
        <taxon>Bacteria</taxon>
        <taxon>Pseudomonadati</taxon>
        <taxon>Pseudomonadota</taxon>
        <taxon>Alphaproteobacteria</taxon>
        <taxon>Hyphomicrobiales</taxon>
        <taxon>Rhizobiaceae</taxon>
        <taxon>Rhizobium/Agrobacterium group</taxon>
        <taxon>Rhizobium</taxon>
    </lineage>
</organism>
<evidence type="ECO:0000313" key="8">
    <source>
        <dbReference type="EMBL" id="MBB6164552.1"/>
    </source>
</evidence>
<evidence type="ECO:0000256" key="6">
    <source>
        <dbReference type="PIRSR" id="PIRSR000337-1"/>
    </source>
</evidence>
<dbReference type="GO" id="GO:0016705">
    <property type="term" value="F:oxidoreductase activity, acting on paired donors, with incorporation or reduction of molecular oxygen"/>
    <property type="evidence" value="ECO:0007669"/>
    <property type="project" value="InterPro"/>
</dbReference>
<dbReference type="InterPro" id="IPR036661">
    <property type="entry name" value="Luciferase-like_sf"/>
</dbReference>
<feature type="binding site" evidence="6">
    <location>
        <position position="50"/>
    </location>
    <ligand>
        <name>FMN</name>
        <dbReference type="ChEBI" id="CHEBI:58210"/>
    </ligand>
</feature>
<dbReference type="RefSeq" id="WP_183995198.1">
    <property type="nucleotide sequence ID" value="NZ_BMHW01000005.1"/>
</dbReference>
<sequence length="350" mass="37508">MLLGYSLTPFGHDPDAWTKPRDRRRLGFDALLDQVAAAEAAGFDFVLLADRLSIRPADDLSSVAVPFEPTLLASALATRADGIGIIAAASAAQHEPYNLARRFASLDLVSKGRSGWLVLLDDGDAARGNEYVDVVTALWDSFEDDAFLYDKVEGRFFDPSKMHVAHHKGAHFSVRGPLNVNRSSQGRPVLTHLLEEGDEALAARTGELLLLQAGKVEGLVAIAARAIRSIEAAGRRRSDVRLVANVVPVVAGSPQAAGYKVTAPTLAGVRTIGTPEMIADRLHELATAADLDGFTILPPTLETGERFLADVVPELGRRGLIGGKRQVTLRDRLGLARPVHPAISGKEVSR</sequence>
<keyword evidence="3" id="KW-0560">Oxidoreductase</keyword>
<dbReference type="InterPro" id="IPR051260">
    <property type="entry name" value="Diverse_substr_monoxygenases"/>
</dbReference>
<evidence type="ECO:0000256" key="2">
    <source>
        <dbReference type="ARBA" id="ARBA00022643"/>
    </source>
</evidence>
<dbReference type="AlphaFoldDB" id="A0A7W9Y9K1"/>
<dbReference type="InterPro" id="IPR016215">
    <property type="entry name" value="NTA_MOA"/>
</dbReference>
<accession>A0A7W9Y9K1</accession>
<evidence type="ECO:0000259" key="7">
    <source>
        <dbReference type="Pfam" id="PF00296"/>
    </source>
</evidence>
<evidence type="ECO:0000256" key="4">
    <source>
        <dbReference type="ARBA" id="ARBA00023033"/>
    </source>
</evidence>
<keyword evidence="1 6" id="KW-0285">Flavoprotein</keyword>
<evidence type="ECO:0000256" key="5">
    <source>
        <dbReference type="ARBA" id="ARBA00033748"/>
    </source>
</evidence>
<keyword evidence="2 6" id="KW-0288">FMN</keyword>
<gene>
    <name evidence="8" type="ORF">HNQ72_004397</name>
</gene>
<dbReference type="Pfam" id="PF00296">
    <property type="entry name" value="Bac_luciferase"/>
    <property type="match status" value="2"/>
</dbReference>
<protein>
    <submittedName>
        <fullName evidence="8">Alkanesulfonate monooxygenase SsuD/methylene tetrahydromethanopterin reductase-like flavin-dependent oxidoreductase (Luciferase family)</fullName>
    </submittedName>
</protein>
<proteinExistence type="inferred from homology"/>
<dbReference type="InterPro" id="IPR011251">
    <property type="entry name" value="Luciferase-like_dom"/>
</dbReference>
<comment type="caution">
    <text evidence="8">The sequence shown here is derived from an EMBL/GenBank/DDBJ whole genome shotgun (WGS) entry which is preliminary data.</text>
</comment>
<dbReference type="SUPFAM" id="SSF51679">
    <property type="entry name" value="Bacterial luciferase-like"/>
    <property type="match status" value="1"/>
</dbReference>
<name>A0A7W9Y9K1_9HYPH</name>
<evidence type="ECO:0000256" key="3">
    <source>
        <dbReference type="ARBA" id="ARBA00023002"/>
    </source>
</evidence>
<dbReference type="EMBL" id="JACHEG010000006">
    <property type="protein sequence ID" value="MBB6164552.1"/>
    <property type="molecule type" value="Genomic_DNA"/>
</dbReference>
<dbReference type="PANTHER" id="PTHR30011">
    <property type="entry name" value="ALKANESULFONATE MONOOXYGENASE-RELATED"/>
    <property type="match status" value="1"/>
</dbReference>
<dbReference type="Proteomes" id="UP000547879">
    <property type="component" value="Unassembled WGS sequence"/>
</dbReference>
<feature type="domain" description="Luciferase-like" evidence="7">
    <location>
        <begin position="125"/>
        <end position="261"/>
    </location>
</feature>
<evidence type="ECO:0000313" key="9">
    <source>
        <dbReference type="Proteomes" id="UP000547879"/>
    </source>
</evidence>
<dbReference type="PANTHER" id="PTHR30011:SF16">
    <property type="entry name" value="C2H2 FINGER DOMAIN TRANSCRIPTION FACTOR (EUROFUNG)-RELATED"/>
    <property type="match status" value="1"/>
</dbReference>
<feature type="domain" description="Luciferase-like" evidence="7">
    <location>
        <begin position="20"/>
        <end position="115"/>
    </location>
</feature>